<comment type="caution">
    <text evidence="1">The sequence shown here is derived from an EMBL/GenBank/DDBJ whole genome shotgun (WGS) entry which is preliminary data.</text>
</comment>
<sequence>MHLLDDLPEKAHGLFSTGKTLVHSLTFNDVEFALPTEVPISCQNKVFHVLPPVETVVLLPPNSMLPTSEVPPQAHLLACFGHALDEPEHIPPQTVPCLALLVPCLSFYPSPALGGILVSFPARMRAELSYFSSLLAHKQQQHHCMNLICSKQADTYRVPNTF</sequence>
<accession>A0ACC2TLJ1</accession>
<keyword evidence="2" id="KW-1185">Reference proteome</keyword>
<protein>
    <submittedName>
        <fullName evidence="1">Uncharacterized protein</fullName>
    </submittedName>
</protein>
<evidence type="ECO:0000313" key="2">
    <source>
        <dbReference type="Proteomes" id="UP001165960"/>
    </source>
</evidence>
<name>A0ACC2TLJ1_9FUNG</name>
<gene>
    <name evidence="1" type="ORF">DSO57_1038004</name>
</gene>
<dbReference type="EMBL" id="QTSX02002572">
    <property type="protein sequence ID" value="KAJ9075236.1"/>
    <property type="molecule type" value="Genomic_DNA"/>
</dbReference>
<proteinExistence type="predicted"/>
<organism evidence="1 2">
    <name type="scientific">Entomophthora muscae</name>
    <dbReference type="NCBI Taxonomy" id="34485"/>
    <lineage>
        <taxon>Eukaryota</taxon>
        <taxon>Fungi</taxon>
        <taxon>Fungi incertae sedis</taxon>
        <taxon>Zoopagomycota</taxon>
        <taxon>Entomophthoromycotina</taxon>
        <taxon>Entomophthoromycetes</taxon>
        <taxon>Entomophthorales</taxon>
        <taxon>Entomophthoraceae</taxon>
        <taxon>Entomophthora</taxon>
    </lineage>
</organism>
<reference evidence="1" key="1">
    <citation type="submission" date="2022-04" db="EMBL/GenBank/DDBJ databases">
        <title>Genome of the entomopathogenic fungus Entomophthora muscae.</title>
        <authorList>
            <person name="Elya C."/>
            <person name="Lovett B.R."/>
            <person name="Lee E."/>
            <person name="Macias A.M."/>
            <person name="Hajek A.E."/>
            <person name="De Bivort B.L."/>
            <person name="Kasson M.T."/>
            <person name="De Fine Licht H.H."/>
            <person name="Stajich J.E."/>
        </authorList>
    </citation>
    <scope>NUCLEOTIDE SEQUENCE</scope>
    <source>
        <strain evidence="1">Berkeley</strain>
    </source>
</reference>
<dbReference type="Proteomes" id="UP001165960">
    <property type="component" value="Unassembled WGS sequence"/>
</dbReference>
<evidence type="ECO:0000313" key="1">
    <source>
        <dbReference type="EMBL" id="KAJ9075236.1"/>
    </source>
</evidence>